<dbReference type="InterPro" id="IPR016763">
    <property type="entry name" value="VAP"/>
</dbReference>
<gene>
    <name evidence="2" type="ORF">CMV_023257</name>
</gene>
<dbReference type="SUPFAM" id="SSF49354">
    <property type="entry name" value="PapD-like"/>
    <property type="match status" value="1"/>
</dbReference>
<keyword evidence="3" id="KW-1185">Reference proteome</keyword>
<evidence type="ECO:0000313" key="3">
    <source>
        <dbReference type="Proteomes" id="UP000737018"/>
    </source>
</evidence>
<dbReference type="InterPro" id="IPR006145">
    <property type="entry name" value="PsdUridine_synth_RsuA/RluA"/>
</dbReference>
<dbReference type="Gene3D" id="3.30.2350.10">
    <property type="entry name" value="Pseudouridine synthase"/>
    <property type="match status" value="1"/>
</dbReference>
<dbReference type="OrthoDB" id="1747805at2759"/>
<dbReference type="Proteomes" id="UP000737018">
    <property type="component" value="Unassembled WGS sequence"/>
</dbReference>
<evidence type="ECO:0000259" key="1">
    <source>
        <dbReference type="Pfam" id="PF00849"/>
    </source>
</evidence>
<dbReference type="GO" id="GO:0005886">
    <property type="term" value="C:plasma membrane"/>
    <property type="evidence" value="ECO:0007669"/>
    <property type="project" value="TreeGrafter"/>
</dbReference>
<dbReference type="PANTHER" id="PTHR10809:SF148">
    <property type="entry name" value="OS01G0936800 PROTEIN"/>
    <property type="match status" value="1"/>
</dbReference>
<dbReference type="GO" id="GO:0005789">
    <property type="term" value="C:endoplasmic reticulum membrane"/>
    <property type="evidence" value="ECO:0007669"/>
    <property type="project" value="InterPro"/>
</dbReference>
<dbReference type="Gene3D" id="2.60.40.10">
    <property type="entry name" value="Immunoglobulins"/>
    <property type="match status" value="1"/>
</dbReference>
<organism evidence="2 3">
    <name type="scientific">Castanea mollissima</name>
    <name type="common">Chinese chestnut</name>
    <dbReference type="NCBI Taxonomy" id="60419"/>
    <lineage>
        <taxon>Eukaryota</taxon>
        <taxon>Viridiplantae</taxon>
        <taxon>Streptophyta</taxon>
        <taxon>Embryophyta</taxon>
        <taxon>Tracheophyta</taxon>
        <taxon>Spermatophyta</taxon>
        <taxon>Magnoliopsida</taxon>
        <taxon>eudicotyledons</taxon>
        <taxon>Gunneridae</taxon>
        <taxon>Pentapetalae</taxon>
        <taxon>rosids</taxon>
        <taxon>fabids</taxon>
        <taxon>Fagales</taxon>
        <taxon>Fagaceae</taxon>
        <taxon>Castanea</taxon>
    </lineage>
</organism>
<dbReference type="SUPFAM" id="SSF55120">
    <property type="entry name" value="Pseudouridine synthase"/>
    <property type="match status" value="1"/>
</dbReference>
<sequence>MQCKDKFLIQSTFIPFGSIEEDITSDMFAKDSGKYIVEKKLRVILTVPPPSPILLPINGVLKQDPSCEASMQKEIVWSGVENIPPPQKVQIECPISEDSNVDKEGHMKPLRKIRPNEVMEAGARVYIPVSVAETRISKRFDSIPSGTLYPNADEIEYLQRLVKYKDYAIIVVNKPPKLPVKGNLPVHNSMDALAATALSYDYDEGPKLVHRLDRESNGLLLMGRTKESVDHLQWLFSDIKKENFSCKCGTWIPSASIEAFCGPGIGHFEKERWSLVYRRGSDIM</sequence>
<dbReference type="InterPro" id="IPR008962">
    <property type="entry name" value="PapD-like_sf"/>
</dbReference>
<protein>
    <recommendedName>
        <fullName evidence="1">Pseudouridine synthase RsuA/RluA-like domain-containing protein</fullName>
    </recommendedName>
</protein>
<reference evidence="2" key="1">
    <citation type="submission" date="2020-03" db="EMBL/GenBank/DDBJ databases">
        <title>Castanea mollissima Vanexum genome sequencing.</title>
        <authorList>
            <person name="Staton M."/>
        </authorList>
    </citation>
    <scope>NUCLEOTIDE SEQUENCE</scope>
    <source>
        <tissue evidence="2">Leaf</tissue>
    </source>
</reference>
<dbReference type="EMBL" id="JRKL02005134">
    <property type="protein sequence ID" value="KAF3951055.1"/>
    <property type="molecule type" value="Genomic_DNA"/>
</dbReference>
<dbReference type="AlphaFoldDB" id="A0A8J4VDN5"/>
<dbReference type="GO" id="GO:0003723">
    <property type="term" value="F:RNA binding"/>
    <property type="evidence" value="ECO:0007669"/>
    <property type="project" value="InterPro"/>
</dbReference>
<dbReference type="GO" id="GO:0090158">
    <property type="term" value="P:endoplasmic reticulum membrane organization"/>
    <property type="evidence" value="ECO:0007669"/>
    <property type="project" value="TreeGrafter"/>
</dbReference>
<dbReference type="GO" id="GO:0009982">
    <property type="term" value="F:pseudouridine synthase activity"/>
    <property type="evidence" value="ECO:0007669"/>
    <property type="project" value="InterPro"/>
</dbReference>
<name>A0A8J4VDN5_9ROSI</name>
<dbReference type="InterPro" id="IPR013783">
    <property type="entry name" value="Ig-like_fold"/>
</dbReference>
<accession>A0A8J4VDN5</accession>
<evidence type="ECO:0000313" key="2">
    <source>
        <dbReference type="EMBL" id="KAF3951055.1"/>
    </source>
</evidence>
<dbReference type="InterPro" id="IPR020103">
    <property type="entry name" value="PsdUridine_synth_cat_dom_sf"/>
</dbReference>
<proteinExistence type="predicted"/>
<dbReference type="Pfam" id="PF00849">
    <property type="entry name" value="PseudoU_synth_2"/>
    <property type="match status" value="1"/>
</dbReference>
<feature type="domain" description="Pseudouridine synthase RsuA/RluA-like" evidence="1">
    <location>
        <begin position="169"/>
        <end position="238"/>
    </location>
</feature>
<dbReference type="PANTHER" id="PTHR10809">
    <property type="entry name" value="VESICLE-ASSOCIATED MEMBRANE PROTEIN-ASSOCIATED PROTEIN"/>
    <property type="match status" value="1"/>
</dbReference>
<comment type="caution">
    <text evidence="2">The sequence shown here is derived from an EMBL/GenBank/DDBJ whole genome shotgun (WGS) entry which is preliminary data.</text>
</comment>
<dbReference type="GO" id="GO:0061817">
    <property type="term" value="P:endoplasmic reticulum-plasma membrane tethering"/>
    <property type="evidence" value="ECO:0007669"/>
    <property type="project" value="TreeGrafter"/>
</dbReference>
<dbReference type="GO" id="GO:0001522">
    <property type="term" value="P:pseudouridine synthesis"/>
    <property type="evidence" value="ECO:0007669"/>
    <property type="project" value="InterPro"/>
</dbReference>